<reference evidence="2" key="1">
    <citation type="submission" date="2021-05" db="EMBL/GenBank/DDBJ databases">
        <title>Pangenome of Leuconostoc gelidum warrants species status for Leuconostoc gelidum subsp. gasicomitatum.</title>
        <authorList>
            <person name="Johansson P."/>
            <person name="Sade E."/>
            <person name="Hultman J."/>
            <person name="Auvinen P."/>
            <person name="Bjorkroth J."/>
        </authorList>
    </citation>
    <scope>NUCLEOTIDE SEQUENCE</scope>
    <source>
        <strain evidence="2">A.21.4</strain>
    </source>
</reference>
<accession>A0A9Q3XUD8</accession>
<sequence length="238" mass="27651">MTTTIFGHRGIPVKFVENSKTGFEYLAQNGEAVEFDVHLTKDNVPVIMHDEKLDRTTSSNGYIKNFNIRDLKNVHLINDINRQQQPVSQYERIPTLEEVLEIFNHTNIFLNVELKTDYLSYPGIEKIVLKLLEKYDLKPQVVLSSFNIFTLQRLYQLDHTQNLAFLSSNKISKPHQFMTDNHLKALHLDRKAVSEAPILQRIWTVNSENDMNMAFKQQLAGLFTDDFEKAKQLRDGVE</sequence>
<dbReference type="InterPro" id="IPR017946">
    <property type="entry name" value="PLC-like_Pdiesterase_TIM-brl"/>
</dbReference>
<dbReference type="PROSITE" id="PS51704">
    <property type="entry name" value="GP_PDE"/>
    <property type="match status" value="1"/>
</dbReference>
<name>A0A9Q3XUD8_9LACO</name>
<dbReference type="GO" id="GO:0008081">
    <property type="term" value="F:phosphoric diester hydrolase activity"/>
    <property type="evidence" value="ECO:0007669"/>
    <property type="project" value="InterPro"/>
</dbReference>
<dbReference type="Proteomes" id="UP000752647">
    <property type="component" value="Unassembled WGS sequence"/>
</dbReference>
<organism evidence="2 3">
    <name type="scientific">Leuconostoc gasicomitatum</name>
    <dbReference type="NCBI Taxonomy" id="115778"/>
    <lineage>
        <taxon>Bacteria</taxon>
        <taxon>Bacillati</taxon>
        <taxon>Bacillota</taxon>
        <taxon>Bacilli</taxon>
        <taxon>Lactobacillales</taxon>
        <taxon>Lactobacillaceae</taxon>
        <taxon>Leuconostoc</taxon>
        <taxon>Leuconostoc gelidum group</taxon>
    </lineage>
</organism>
<dbReference type="Gene3D" id="3.20.20.190">
    <property type="entry name" value="Phosphatidylinositol (PI) phosphodiesterase"/>
    <property type="match status" value="1"/>
</dbReference>
<dbReference type="EMBL" id="JAHBFI010000014">
    <property type="protein sequence ID" value="MBZ5962716.1"/>
    <property type="molecule type" value="Genomic_DNA"/>
</dbReference>
<dbReference type="SUPFAM" id="SSF51695">
    <property type="entry name" value="PLC-like phosphodiesterases"/>
    <property type="match status" value="1"/>
</dbReference>
<proteinExistence type="predicted"/>
<evidence type="ECO:0000313" key="3">
    <source>
        <dbReference type="Proteomes" id="UP000752647"/>
    </source>
</evidence>
<dbReference type="RefSeq" id="WP_224144216.1">
    <property type="nucleotide sequence ID" value="NZ_CBCPIF010000001.1"/>
</dbReference>
<gene>
    <name evidence="2" type="ORF">KIJ12_06095</name>
</gene>
<comment type="caution">
    <text evidence="2">The sequence shown here is derived from an EMBL/GenBank/DDBJ whole genome shotgun (WGS) entry which is preliminary data.</text>
</comment>
<dbReference type="Pfam" id="PF03009">
    <property type="entry name" value="GDPD"/>
    <property type="match status" value="1"/>
</dbReference>
<dbReference type="PANTHER" id="PTHR46211">
    <property type="entry name" value="GLYCEROPHOSPHORYL DIESTER PHOSPHODIESTERASE"/>
    <property type="match status" value="1"/>
</dbReference>
<protein>
    <submittedName>
        <fullName evidence="2">Glycerophosphodiester phosphodiesterase</fullName>
    </submittedName>
</protein>
<feature type="domain" description="GP-PDE" evidence="1">
    <location>
        <begin position="3"/>
        <end position="234"/>
    </location>
</feature>
<evidence type="ECO:0000259" key="1">
    <source>
        <dbReference type="PROSITE" id="PS51704"/>
    </source>
</evidence>
<evidence type="ECO:0000313" key="2">
    <source>
        <dbReference type="EMBL" id="MBZ5962716.1"/>
    </source>
</evidence>
<dbReference type="GO" id="GO:0006629">
    <property type="term" value="P:lipid metabolic process"/>
    <property type="evidence" value="ECO:0007669"/>
    <property type="project" value="InterPro"/>
</dbReference>
<dbReference type="PANTHER" id="PTHR46211:SF1">
    <property type="entry name" value="GLYCEROPHOSPHODIESTER PHOSPHODIESTERASE, CYTOPLASMIC"/>
    <property type="match status" value="1"/>
</dbReference>
<dbReference type="AlphaFoldDB" id="A0A9Q3XUD8"/>
<dbReference type="InterPro" id="IPR030395">
    <property type="entry name" value="GP_PDE_dom"/>
</dbReference>